<accession>E2B756</accession>
<dbReference type="InterPro" id="IPR001012">
    <property type="entry name" value="UBX_dom"/>
</dbReference>
<protein>
    <submittedName>
        <fullName evidence="2">UBX domain-containing protein 1</fullName>
    </submittedName>
</protein>
<dbReference type="Pfam" id="PF09409">
    <property type="entry name" value="PUB"/>
    <property type="match status" value="1"/>
</dbReference>
<dbReference type="GO" id="GO:0005737">
    <property type="term" value="C:cytoplasm"/>
    <property type="evidence" value="ECO:0007669"/>
    <property type="project" value="TreeGrafter"/>
</dbReference>
<dbReference type="STRING" id="610380.E2B756"/>
<gene>
    <name evidence="2" type="ORF">EAI_02559</name>
</gene>
<dbReference type="OrthoDB" id="49605at2759"/>
<evidence type="ECO:0000313" key="2">
    <source>
        <dbReference type="EMBL" id="EFN88487.1"/>
    </source>
</evidence>
<proteinExistence type="predicted"/>
<dbReference type="PANTHER" id="PTHR23153">
    <property type="entry name" value="UBX-RELATED"/>
    <property type="match status" value="1"/>
</dbReference>
<dbReference type="InterPro" id="IPR029071">
    <property type="entry name" value="Ubiquitin-like_domsf"/>
</dbReference>
<keyword evidence="3" id="KW-1185">Reference proteome</keyword>
<dbReference type="PROSITE" id="PS50033">
    <property type="entry name" value="UBX"/>
    <property type="match status" value="1"/>
</dbReference>
<dbReference type="PANTHER" id="PTHR23153:SF38">
    <property type="entry name" value="UBX DOMAIN-CONTAINING PROTEIN 6"/>
    <property type="match status" value="1"/>
</dbReference>
<dbReference type="InterPro" id="IPR018997">
    <property type="entry name" value="PUB_domain"/>
</dbReference>
<dbReference type="InterPro" id="IPR036339">
    <property type="entry name" value="PUB-like_dom_sf"/>
</dbReference>
<dbReference type="CDD" id="cd10460">
    <property type="entry name" value="PUB_UBXD1"/>
    <property type="match status" value="1"/>
</dbReference>
<evidence type="ECO:0000259" key="1">
    <source>
        <dbReference type="PROSITE" id="PS50033"/>
    </source>
</evidence>
<dbReference type="EMBL" id="GL446109">
    <property type="protein sequence ID" value="EFN88487.1"/>
    <property type="molecule type" value="Genomic_DNA"/>
</dbReference>
<dbReference type="SUPFAM" id="SSF143503">
    <property type="entry name" value="PUG domain-like"/>
    <property type="match status" value="1"/>
</dbReference>
<reference evidence="2 3" key="1">
    <citation type="journal article" date="2010" name="Science">
        <title>Genomic comparison of the ants Camponotus floridanus and Harpegnathos saltator.</title>
        <authorList>
            <person name="Bonasio R."/>
            <person name="Zhang G."/>
            <person name="Ye C."/>
            <person name="Mutti N.S."/>
            <person name="Fang X."/>
            <person name="Qin N."/>
            <person name="Donahue G."/>
            <person name="Yang P."/>
            <person name="Li Q."/>
            <person name="Li C."/>
            <person name="Zhang P."/>
            <person name="Huang Z."/>
            <person name="Berger S.L."/>
            <person name="Reinberg D."/>
            <person name="Wang J."/>
            <person name="Liebig J."/>
        </authorList>
    </citation>
    <scope>NUCLEOTIDE SEQUENCE [LARGE SCALE GENOMIC DNA]</scope>
    <source>
        <strain evidence="2 3">R22 G/1</strain>
    </source>
</reference>
<organism evidence="3">
    <name type="scientific">Harpegnathos saltator</name>
    <name type="common">Jerdon's jumping ant</name>
    <dbReference type="NCBI Taxonomy" id="610380"/>
    <lineage>
        <taxon>Eukaryota</taxon>
        <taxon>Metazoa</taxon>
        <taxon>Ecdysozoa</taxon>
        <taxon>Arthropoda</taxon>
        <taxon>Hexapoda</taxon>
        <taxon>Insecta</taxon>
        <taxon>Pterygota</taxon>
        <taxon>Neoptera</taxon>
        <taxon>Endopterygota</taxon>
        <taxon>Hymenoptera</taxon>
        <taxon>Apocrita</taxon>
        <taxon>Aculeata</taxon>
        <taxon>Formicoidea</taxon>
        <taxon>Formicidae</taxon>
        <taxon>Ponerinae</taxon>
        <taxon>Ponerini</taxon>
        <taxon>Harpegnathos</taxon>
    </lineage>
</organism>
<feature type="domain" description="UBX" evidence="1">
    <location>
        <begin position="239"/>
        <end position="316"/>
    </location>
</feature>
<dbReference type="Gene3D" id="3.10.20.90">
    <property type="entry name" value="Phosphatidylinositol 3-kinase Catalytic Subunit, Chain A, domain 1"/>
    <property type="match status" value="1"/>
</dbReference>
<dbReference type="Proteomes" id="UP000008237">
    <property type="component" value="Unassembled WGS sequence"/>
</dbReference>
<evidence type="ECO:0000313" key="3">
    <source>
        <dbReference type="Proteomes" id="UP000008237"/>
    </source>
</evidence>
<name>E2B756_HARSA</name>
<dbReference type="SMART" id="SM00580">
    <property type="entry name" value="PUG"/>
    <property type="match status" value="1"/>
</dbReference>
<dbReference type="Gene3D" id="1.20.58.2190">
    <property type="match status" value="1"/>
</dbReference>
<dbReference type="Pfam" id="PF00789">
    <property type="entry name" value="UBX"/>
    <property type="match status" value="1"/>
</dbReference>
<sequence length="345" mass="39779">MADKIKSFFQQKKKNAKFMNAGKGYKLTDSTSTRLASAEPAKPVLRAEPTEEAKVAGQAALARLEAKKVDKPKFNTGKEKIENCVETLGKYLENIIKDPVMEKYWKIRMSNRIFQEKILPVEGALDFLKAAGFDQKVLRHNENEEDFLVWNPDNCNIEELVILSDALKSAEQIPIELDRNLQVLMPCQARVRNELPPSFFTISPEEIKREQQLRTEAVERNQMLRTKAMREKDEQRILRRYKFAVLRIKFPDGLILQGTFMVHEKFRNVLEFVTENLAYHEVPFSLMTPDGIKLVEECLEKTLLELRLIPTAILEFSWNTSDGSSCSNMPTGYLKEEILSYIQSI</sequence>
<dbReference type="CDD" id="cd16119">
    <property type="entry name" value="UBX_UBXN6"/>
    <property type="match status" value="1"/>
</dbReference>
<dbReference type="OMA" id="EKEWQPF"/>
<dbReference type="InParanoid" id="E2B756"/>
<dbReference type="AlphaFoldDB" id="E2B756"/>
<dbReference type="FunCoup" id="E2B756">
    <property type="interactions" value="1459"/>
</dbReference>
<dbReference type="SUPFAM" id="SSF54236">
    <property type="entry name" value="Ubiquitin-like"/>
    <property type="match status" value="1"/>
</dbReference>
<dbReference type="InterPro" id="IPR042774">
    <property type="entry name" value="UBXN6_PUB"/>
</dbReference>